<accession>A0A1E4SH81</accession>
<dbReference type="RefSeq" id="XP_020063957.1">
    <property type="nucleotide sequence ID" value="XM_020207876.1"/>
</dbReference>
<protein>
    <submittedName>
        <fullName evidence="1">Uncharacterized protein</fullName>
    </submittedName>
</protein>
<evidence type="ECO:0000313" key="2">
    <source>
        <dbReference type="Proteomes" id="UP000094285"/>
    </source>
</evidence>
<name>A0A1E4SH81_9ASCO</name>
<gene>
    <name evidence="1" type="ORF">CANTADRAFT_26764</name>
</gene>
<keyword evidence="2" id="KW-1185">Reference proteome</keyword>
<proteinExistence type="predicted"/>
<organism evidence="1 2">
    <name type="scientific">Suhomyces tanzawaensis NRRL Y-17324</name>
    <dbReference type="NCBI Taxonomy" id="984487"/>
    <lineage>
        <taxon>Eukaryota</taxon>
        <taxon>Fungi</taxon>
        <taxon>Dikarya</taxon>
        <taxon>Ascomycota</taxon>
        <taxon>Saccharomycotina</taxon>
        <taxon>Pichiomycetes</taxon>
        <taxon>Debaryomycetaceae</taxon>
        <taxon>Suhomyces</taxon>
    </lineage>
</organism>
<reference evidence="2" key="1">
    <citation type="submission" date="2016-05" db="EMBL/GenBank/DDBJ databases">
        <title>Comparative genomics of biotechnologically important yeasts.</title>
        <authorList>
            <consortium name="DOE Joint Genome Institute"/>
            <person name="Riley R."/>
            <person name="Haridas S."/>
            <person name="Wolfe K.H."/>
            <person name="Lopes M.R."/>
            <person name="Hittinger C.T."/>
            <person name="Goker M."/>
            <person name="Salamov A."/>
            <person name="Wisecaver J."/>
            <person name="Long T.M."/>
            <person name="Aerts A.L."/>
            <person name="Barry K."/>
            <person name="Choi C."/>
            <person name="Clum A."/>
            <person name="Coughlan A.Y."/>
            <person name="Deshpande S."/>
            <person name="Douglass A.P."/>
            <person name="Hanson S.J."/>
            <person name="Klenk H.-P."/>
            <person name="Labutti K."/>
            <person name="Lapidus A."/>
            <person name="Lindquist E."/>
            <person name="Lipzen A."/>
            <person name="Meier-Kolthoff J.P."/>
            <person name="Ohm R.A."/>
            <person name="Otillar R.P."/>
            <person name="Pangilinan J."/>
            <person name="Peng Y."/>
            <person name="Rokas A."/>
            <person name="Rosa C.A."/>
            <person name="Scheuner C."/>
            <person name="Sibirny A.A."/>
            <person name="Slot J.C."/>
            <person name="Stielow J.B."/>
            <person name="Sun H."/>
            <person name="Kurtzman C.P."/>
            <person name="Blackwell M."/>
            <person name="Grigoriev I.V."/>
            <person name="Jeffries T.W."/>
        </authorList>
    </citation>
    <scope>NUCLEOTIDE SEQUENCE [LARGE SCALE GENOMIC DNA]</scope>
    <source>
        <strain evidence="2">NRRL Y-17324</strain>
    </source>
</reference>
<evidence type="ECO:0000313" key="1">
    <source>
        <dbReference type="EMBL" id="ODV78835.1"/>
    </source>
</evidence>
<dbReference type="AlphaFoldDB" id="A0A1E4SH81"/>
<sequence length="55" mass="6655">MIFALLLALNTPQRRQDLRAAEYRCFRCLRSRVQPWFNQEIYSVLVLILLKDKML</sequence>
<dbReference type="GeneID" id="30982013"/>
<dbReference type="Proteomes" id="UP000094285">
    <property type="component" value="Unassembled WGS sequence"/>
</dbReference>
<dbReference type="EMBL" id="KV453913">
    <property type="protein sequence ID" value="ODV78835.1"/>
    <property type="molecule type" value="Genomic_DNA"/>
</dbReference>
<feature type="non-terminal residue" evidence="1">
    <location>
        <position position="55"/>
    </location>
</feature>